<dbReference type="EMBL" id="QWET01000025">
    <property type="protein sequence ID" value="RIH63118.1"/>
    <property type="molecule type" value="Genomic_DNA"/>
</dbReference>
<dbReference type="PIRSF" id="PIRSF018266">
    <property type="entry name" value="FecR"/>
    <property type="match status" value="1"/>
</dbReference>
<evidence type="ECO:0000313" key="3">
    <source>
        <dbReference type="EMBL" id="RIH63118.1"/>
    </source>
</evidence>
<keyword evidence="4" id="KW-1185">Reference proteome</keyword>
<dbReference type="OrthoDB" id="1452822at2"/>
<dbReference type="InterPro" id="IPR032508">
    <property type="entry name" value="FecR_C"/>
</dbReference>
<comment type="caution">
    <text evidence="3">The sequence shown here is derived from an EMBL/GenBank/DDBJ whole genome shotgun (WGS) entry which is preliminary data.</text>
</comment>
<feature type="domain" description="FecR protein" evidence="1">
    <location>
        <begin position="131"/>
        <end position="224"/>
    </location>
</feature>
<protein>
    <submittedName>
        <fullName evidence="3">FecR family protein</fullName>
    </submittedName>
</protein>
<evidence type="ECO:0000313" key="4">
    <source>
        <dbReference type="Proteomes" id="UP000266441"/>
    </source>
</evidence>
<dbReference type="GO" id="GO:0016989">
    <property type="term" value="F:sigma factor antagonist activity"/>
    <property type="evidence" value="ECO:0007669"/>
    <property type="project" value="TreeGrafter"/>
</dbReference>
<gene>
    <name evidence="3" type="ORF">D1164_21155</name>
</gene>
<organism evidence="3 4">
    <name type="scientific">Mariniphaga sediminis</name>
    <dbReference type="NCBI Taxonomy" id="1628158"/>
    <lineage>
        <taxon>Bacteria</taxon>
        <taxon>Pseudomonadati</taxon>
        <taxon>Bacteroidota</taxon>
        <taxon>Bacteroidia</taxon>
        <taxon>Marinilabiliales</taxon>
        <taxon>Prolixibacteraceae</taxon>
        <taxon>Mariniphaga</taxon>
    </lineage>
</organism>
<evidence type="ECO:0000259" key="1">
    <source>
        <dbReference type="Pfam" id="PF04773"/>
    </source>
</evidence>
<dbReference type="InterPro" id="IPR006860">
    <property type="entry name" value="FecR"/>
</dbReference>
<dbReference type="Pfam" id="PF16344">
    <property type="entry name" value="FecR_C"/>
    <property type="match status" value="1"/>
</dbReference>
<dbReference type="Pfam" id="PF04773">
    <property type="entry name" value="FecR"/>
    <property type="match status" value="1"/>
</dbReference>
<dbReference type="Gene3D" id="2.60.120.1440">
    <property type="match status" value="1"/>
</dbReference>
<dbReference type="Proteomes" id="UP000266441">
    <property type="component" value="Unassembled WGS sequence"/>
</dbReference>
<name>A0A399CVU7_9BACT</name>
<sequence length="348" mass="39469">MLICALFLYSMENFEDILKLVTGNLAREEKEKVLSEINAKKGNREIFRKVKIAWAIFSSGSKQLSDYDEENLFLKIKDEISGKKKSLTISVHTVLKYAAVIIFMISLTTIFYLNKQNSNPETTDESLYTSVVTENGQRSKVILPDSSFVWLNSGTTLSYPNNFSSQNRKILLNGQAFFQVYHKENSPFLVQANSLIVTVRGTKFDVDAYPDNDAVTVVLESGKVDLSHQGIESFNYTMQPGEKASFNIAANSLNIGHVDTVIYSSWKDGKLIFRNEPMKNVVEKLKKWYNIDIEVADTEVYSSIFSGTIQNESYEEIFRLIGAVCHVNCNLIHNYEKEAKPKIIISNK</sequence>
<dbReference type="PANTHER" id="PTHR30273">
    <property type="entry name" value="PERIPLASMIC SIGNAL SENSOR AND SIGMA FACTOR ACTIVATOR FECR-RELATED"/>
    <property type="match status" value="1"/>
</dbReference>
<dbReference type="Gene3D" id="3.55.50.30">
    <property type="match status" value="1"/>
</dbReference>
<dbReference type="AlphaFoldDB" id="A0A399CVU7"/>
<feature type="domain" description="Protein FecR C-terminal" evidence="2">
    <location>
        <begin position="270"/>
        <end position="329"/>
    </location>
</feature>
<evidence type="ECO:0000259" key="2">
    <source>
        <dbReference type="Pfam" id="PF16344"/>
    </source>
</evidence>
<reference evidence="3 4" key="1">
    <citation type="journal article" date="2015" name="Int. J. Syst. Evol. Microbiol.">
        <title>Mariniphaga sediminis sp. nov., isolated from coastal sediment.</title>
        <authorList>
            <person name="Wang F.Q."/>
            <person name="Shen Q.Y."/>
            <person name="Chen G.J."/>
            <person name="Du Z.J."/>
        </authorList>
    </citation>
    <scope>NUCLEOTIDE SEQUENCE [LARGE SCALE GENOMIC DNA]</scope>
    <source>
        <strain evidence="3 4">SY21</strain>
    </source>
</reference>
<proteinExistence type="predicted"/>
<dbReference type="InterPro" id="IPR012373">
    <property type="entry name" value="Ferrdict_sens_TM"/>
</dbReference>
<dbReference type="PANTHER" id="PTHR30273:SF2">
    <property type="entry name" value="PROTEIN FECR"/>
    <property type="match status" value="1"/>
</dbReference>
<accession>A0A399CVU7</accession>